<feature type="non-terminal residue" evidence="2">
    <location>
        <position position="97"/>
    </location>
</feature>
<dbReference type="EMBL" id="CAJVPY010023216">
    <property type="protein sequence ID" value="CAG8784674.1"/>
    <property type="molecule type" value="Genomic_DNA"/>
</dbReference>
<feature type="non-terminal residue" evidence="2">
    <location>
        <position position="1"/>
    </location>
</feature>
<feature type="compositionally biased region" description="Basic and acidic residues" evidence="1">
    <location>
        <begin position="71"/>
        <end position="97"/>
    </location>
</feature>
<evidence type="ECO:0000256" key="1">
    <source>
        <dbReference type="SAM" id="MobiDB-lite"/>
    </source>
</evidence>
<evidence type="ECO:0000313" key="3">
    <source>
        <dbReference type="Proteomes" id="UP000789405"/>
    </source>
</evidence>
<reference evidence="2" key="1">
    <citation type="submission" date="2021-06" db="EMBL/GenBank/DDBJ databases">
        <authorList>
            <person name="Kallberg Y."/>
            <person name="Tangrot J."/>
            <person name="Rosling A."/>
        </authorList>
    </citation>
    <scope>NUCLEOTIDE SEQUENCE</scope>
    <source>
        <strain evidence="2">MA453B</strain>
    </source>
</reference>
<evidence type="ECO:0000313" key="2">
    <source>
        <dbReference type="EMBL" id="CAG8784674.1"/>
    </source>
</evidence>
<gene>
    <name evidence="2" type="ORF">DERYTH_LOCUS20149</name>
</gene>
<dbReference type="OrthoDB" id="10501392at2759"/>
<comment type="caution">
    <text evidence="2">The sequence shown here is derived from an EMBL/GenBank/DDBJ whole genome shotgun (WGS) entry which is preliminary data.</text>
</comment>
<proteinExistence type="predicted"/>
<dbReference type="AlphaFoldDB" id="A0A9N9NY78"/>
<dbReference type="Proteomes" id="UP000789405">
    <property type="component" value="Unassembled WGS sequence"/>
</dbReference>
<organism evidence="2 3">
    <name type="scientific">Dentiscutata erythropus</name>
    <dbReference type="NCBI Taxonomy" id="1348616"/>
    <lineage>
        <taxon>Eukaryota</taxon>
        <taxon>Fungi</taxon>
        <taxon>Fungi incertae sedis</taxon>
        <taxon>Mucoromycota</taxon>
        <taxon>Glomeromycotina</taxon>
        <taxon>Glomeromycetes</taxon>
        <taxon>Diversisporales</taxon>
        <taxon>Gigasporaceae</taxon>
        <taxon>Dentiscutata</taxon>
    </lineage>
</organism>
<protein>
    <submittedName>
        <fullName evidence="2">11885_t:CDS:1</fullName>
    </submittedName>
</protein>
<accession>A0A9N9NY78</accession>
<keyword evidence="3" id="KW-1185">Reference proteome</keyword>
<sequence>VLETWKEISPNILVKSFEASGFTLDSNGSKDDKISHYLKAIVKNHLDELSIDDEEAPNYNNGKPDDDELDNGGKSDDDKLDNSESDNNKLDYGELDY</sequence>
<name>A0A9N9NY78_9GLOM</name>
<feature type="region of interest" description="Disordered" evidence="1">
    <location>
        <begin position="52"/>
        <end position="97"/>
    </location>
</feature>